<dbReference type="SUPFAM" id="SSF103473">
    <property type="entry name" value="MFS general substrate transporter"/>
    <property type="match status" value="1"/>
</dbReference>
<name>A0A6J5YK30_9ZZZZ</name>
<dbReference type="PANTHER" id="PTHR23514">
    <property type="entry name" value="BYPASS OF STOP CODON PROTEIN 6"/>
    <property type="match status" value="1"/>
</dbReference>
<feature type="transmembrane region" description="Helical" evidence="5">
    <location>
        <begin position="372"/>
        <end position="393"/>
    </location>
</feature>
<dbReference type="GO" id="GO:0016020">
    <property type="term" value="C:membrane"/>
    <property type="evidence" value="ECO:0007669"/>
    <property type="project" value="UniProtKB-SubCell"/>
</dbReference>
<evidence type="ECO:0000256" key="5">
    <source>
        <dbReference type="SAM" id="Phobius"/>
    </source>
</evidence>
<dbReference type="Pfam" id="PF07690">
    <property type="entry name" value="MFS_1"/>
    <property type="match status" value="1"/>
</dbReference>
<dbReference type="InterPro" id="IPR051788">
    <property type="entry name" value="MFS_Transporter"/>
</dbReference>
<feature type="transmembrane region" description="Helical" evidence="5">
    <location>
        <begin position="284"/>
        <end position="306"/>
    </location>
</feature>
<feature type="transmembrane region" description="Helical" evidence="5">
    <location>
        <begin position="144"/>
        <end position="164"/>
    </location>
</feature>
<evidence type="ECO:0000256" key="4">
    <source>
        <dbReference type="ARBA" id="ARBA00023136"/>
    </source>
</evidence>
<dbReference type="GO" id="GO:0022857">
    <property type="term" value="F:transmembrane transporter activity"/>
    <property type="evidence" value="ECO:0007669"/>
    <property type="project" value="InterPro"/>
</dbReference>
<keyword evidence="2 5" id="KW-0812">Transmembrane</keyword>
<sequence length="406" mass="42407">MSSAALSIYQRGIRARNSLWAAFFLLGFAGLAWVPRIPEIKDSLGLSDGQFGLVLLGSTLGAIPGAQISGRVVHMHSSKLVIQISGVLLPVGVAIMGAANSVTVLLIGMFITGFNVAFMDIAINAQAVEIEKHTNGRWMSTFHGLWSVGAFSATLIGGLIANLVSPRTNLWLIAGLTLIAFLISNPFLLSADIDGHLGEPDEVTESKVPLFGKESMVLWALGFGLMSALIPEGGSYEWSGILLQDHMGIGKGLNAAAATTFSLAMIASRLLGDKSFERWGHVNTVKYGGYIGGSVWGGCLAIGIPLSDSHQIWGLVIVCIGFAAAGIGIGPFFPAFNLAAASIPGVAPSVGLARIGLIAIAAYFAGPTLMGGIAEATSLPVAFAFPVALFFVAGHQSKYIKVRELK</sequence>
<evidence type="ECO:0000256" key="1">
    <source>
        <dbReference type="ARBA" id="ARBA00004141"/>
    </source>
</evidence>
<feature type="transmembrane region" description="Helical" evidence="5">
    <location>
        <begin position="312"/>
        <end position="333"/>
    </location>
</feature>
<dbReference type="AlphaFoldDB" id="A0A6J5YK30"/>
<dbReference type="InterPro" id="IPR036259">
    <property type="entry name" value="MFS_trans_sf"/>
</dbReference>
<dbReference type="PANTHER" id="PTHR23514:SF13">
    <property type="entry name" value="INNER MEMBRANE PROTEIN YBJJ"/>
    <property type="match status" value="1"/>
</dbReference>
<protein>
    <submittedName>
        <fullName evidence="6">Unannotated protein</fullName>
    </submittedName>
</protein>
<keyword evidence="4 5" id="KW-0472">Membrane</keyword>
<keyword evidence="3 5" id="KW-1133">Transmembrane helix</keyword>
<dbReference type="Gene3D" id="1.20.1250.20">
    <property type="entry name" value="MFS general substrate transporter like domains"/>
    <property type="match status" value="1"/>
</dbReference>
<comment type="subcellular location">
    <subcellularLocation>
        <location evidence="1">Membrane</location>
        <topology evidence="1">Multi-pass membrane protein</topology>
    </subcellularLocation>
</comment>
<feature type="transmembrane region" description="Helical" evidence="5">
    <location>
        <begin position="253"/>
        <end position="272"/>
    </location>
</feature>
<feature type="transmembrane region" description="Helical" evidence="5">
    <location>
        <begin position="49"/>
        <end position="68"/>
    </location>
</feature>
<evidence type="ECO:0000256" key="2">
    <source>
        <dbReference type="ARBA" id="ARBA00022692"/>
    </source>
</evidence>
<gene>
    <name evidence="6" type="ORF">UFOPK4080_00156</name>
</gene>
<feature type="transmembrane region" description="Helical" evidence="5">
    <location>
        <begin position="170"/>
        <end position="189"/>
    </location>
</feature>
<feature type="transmembrane region" description="Helical" evidence="5">
    <location>
        <begin position="345"/>
        <end position="366"/>
    </location>
</feature>
<feature type="transmembrane region" description="Helical" evidence="5">
    <location>
        <begin position="20"/>
        <end position="37"/>
    </location>
</feature>
<organism evidence="6">
    <name type="scientific">freshwater metagenome</name>
    <dbReference type="NCBI Taxonomy" id="449393"/>
    <lineage>
        <taxon>unclassified sequences</taxon>
        <taxon>metagenomes</taxon>
        <taxon>ecological metagenomes</taxon>
    </lineage>
</organism>
<evidence type="ECO:0000313" key="6">
    <source>
        <dbReference type="EMBL" id="CAB4330855.1"/>
    </source>
</evidence>
<dbReference type="InterPro" id="IPR011701">
    <property type="entry name" value="MFS"/>
</dbReference>
<proteinExistence type="predicted"/>
<dbReference type="CDD" id="cd17393">
    <property type="entry name" value="MFS_MosC_like"/>
    <property type="match status" value="1"/>
</dbReference>
<accession>A0A6J5YK30</accession>
<feature type="transmembrane region" description="Helical" evidence="5">
    <location>
        <begin position="80"/>
        <end position="99"/>
    </location>
</feature>
<dbReference type="EMBL" id="CAESAG010000010">
    <property type="protein sequence ID" value="CAB4330855.1"/>
    <property type="molecule type" value="Genomic_DNA"/>
</dbReference>
<evidence type="ECO:0000256" key="3">
    <source>
        <dbReference type="ARBA" id="ARBA00022989"/>
    </source>
</evidence>
<reference evidence="6" key="1">
    <citation type="submission" date="2020-05" db="EMBL/GenBank/DDBJ databases">
        <authorList>
            <person name="Chiriac C."/>
            <person name="Salcher M."/>
            <person name="Ghai R."/>
            <person name="Kavagutti S V."/>
        </authorList>
    </citation>
    <scope>NUCLEOTIDE SEQUENCE</scope>
</reference>